<evidence type="ECO:0000256" key="2">
    <source>
        <dbReference type="SAM" id="Phobius"/>
    </source>
</evidence>
<keyword evidence="2" id="KW-0812">Transmembrane</keyword>
<feature type="compositionally biased region" description="Basic and acidic residues" evidence="1">
    <location>
        <begin position="1"/>
        <end position="15"/>
    </location>
</feature>
<accession>A0A8H7RLH2</accession>
<feature type="compositionally biased region" description="Low complexity" evidence="1">
    <location>
        <begin position="85"/>
        <end position="96"/>
    </location>
</feature>
<keyword evidence="2" id="KW-1133">Transmembrane helix</keyword>
<feature type="compositionally biased region" description="Polar residues" evidence="1">
    <location>
        <begin position="31"/>
        <end position="64"/>
    </location>
</feature>
<evidence type="ECO:0000313" key="4">
    <source>
        <dbReference type="Proteomes" id="UP000603453"/>
    </source>
</evidence>
<dbReference type="EMBL" id="JAEPRD010000004">
    <property type="protein sequence ID" value="KAG2213139.1"/>
    <property type="molecule type" value="Genomic_DNA"/>
</dbReference>
<reference evidence="3" key="1">
    <citation type="submission" date="2020-12" db="EMBL/GenBank/DDBJ databases">
        <title>Metabolic potential, ecology and presence of endohyphal bacteria is reflected in genomic diversity of Mucoromycotina.</title>
        <authorList>
            <person name="Muszewska A."/>
            <person name="Okrasinska A."/>
            <person name="Steczkiewicz K."/>
            <person name="Drgas O."/>
            <person name="Orlowska M."/>
            <person name="Perlinska-Lenart U."/>
            <person name="Aleksandrzak-Piekarczyk T."/>
            <person name="Szatraj K."/>
            <person name="Zielenkiewicz U."/>
            <person name="Pilsyk S."/>
            <person name="Malc E."/>
            <person name="Mieczkowski P."/>
            <person name="Kruszewska J.S."/>
            <person name="Biernat P."/>
            <person name="Pawlowska J."/>
        </authorList>
    </citation>
    <scope>NUCLEOTIDE SEQUENCE</scope>
    <source>
        <strain evidence="3">WA0000017839</strain>
    </source>
</reference>
<feature type="transmembrane region" description="Helical" evidence="2">
    <location>
        <begin position="199"/>
        <end position="218"/>
    </location>
</feature>
<dbReference type="AlphaFoldDB" id="A0A8H7RLH2"/>
<evidence type="ECO:0000256" key="1">
    <source>
        <dbReference type="SAM" id="MobiDB-lite"/>
    </source>
</evidence>
<sequence length="372" mass="42390">MQQDSRHHYKPDPYRAVRKPPSPDGYYESPSLGSEQFHSRSASESSTTRLSTAPNTDIYNNDYYQQDPYAPRLEQKTKKKKRTQQQHQQQLNNNNNDPVAAGKRANSYLPYSNHKRDPYGPTESIHLQEEDSLPSFNAPNRNTGRGPVGSILQDNIVMDTINDDYYDEDMKSEIKPDQIIPPPIKKSWWVRLGISGKKLVFTVFGLLGITILIWYFVWPRTPTLTFLDAGLKSGGKYTETSMEAVWTVNFTVNNRDNWIPTNINNFAVQVLDGSTGEVFGSGNSNHLMLTPRTIDQIIPIDININFTRQTDNPTLVNLRYSCTVINRDQGISNPKQTLDIEFRIVYYIAGISWHAVSTFSPLSYFQCPMPPS</sequence>
<gene>
    <name evidence="3" type="ORF">INT47_011288</name>
</gene>
<keyword evidence="4" id="KW-1185">Reference proteome</keyword>
<dbReference type="OrthoDB" id="20273at2759"/>
<evidence type="ECO:0000313" key="3">
    <source>
        <dbReference type="EMBL" id="KAG2213139.1"/>
    </source>
</evidence>
<proteinExistence type="predicted"/>
<feature type="region of interest" description="Disordered" evidence="1">
    <location>
        <begin position="1"/>
        <end position="123"/>
    </location>
</feature>
<name>A0A8H7RLH2_9FUNG</name>
<organism evidence="3 4">
    <name type="scientific">Mucor saturninus</name>
    <dbReference type="NCBI Taxonomy" id="64648"/>
    <lineage>
        <taxon>Eukaryota</taxon>
        <taxon>Fungi</taxon>
        <taxon>Fungi incertae sedis</taxon>
        <taxon>Mucoromycota</taxon>
        <taxon>Mucoromycotina</taxon>
        <taxon>Mucoromycetes</taxon>
        <taxon>Mucorales</taxon>
        <taxon>Mucorineae</taxon>
        <taxon>Mucoraceae</taxon>
        <taxon>Mucor</taxon>
    </lineage>
</organism>
<keyword evidence="2" id="KW-0472">Membrane</keyword>
<dbReference type="Proteomes" id="UP000603453">
    <property type="component" value="Unassembled WGS sequence"/>
</dbReference>
<protein>
    <submittedName>
        <fullName evidence="3">Uncharacterized protein</fullName>
    </submittedName>
</protein>
<comment type="caution">
    <text evidence="3">The sequence shown here is derived from an EMBL/GenBank/DDBJ whole genome shotgun (WGS) entry which is preliminary data.</text>
</comment>